<dbReference type="GO" id="GO:0016787">
    <property type="term" value="F:hydrolase activity"/>
    <property type="evidence" value="ECO:0007669"/>
    <property type="project" value="UniProtKB-UniRule"/>
</dbReference>
<comment type="caution">
    <text evidence="4">The sequence shown here is derived from an EMBL/GenBank/DDBJ whole genome shotgun (WGS) entry which is preliminary data.</text>
</comment>
<dbReference type="FunCoup" id="A0A0R2G8M7">
    <property type="interactions" value="2"/>
</dbReference>
<dbReference type="STRING" id="1123500.GCA_000420365_00036"/>
<evidence type="ECO:0000256" key="1">
    <source>
        <dbReference type="ARBA" id="ARBA00008950"/>
    </source>
</evidence>
<evidence type="ECO:0000256" key="2">
    <source>
        <dbReference type="RuleBase" id="RU362039"/>
    </source>
</evidence>
<proteinExistence type="inferred from homology"/>
<sequence>MMTQYVVVSDAHGDAAILNRIRQAYQGRVDQLFYLGDAELKSTDPSLQAYQVVAGNMDTDPAFPKERVYQDPTARLYLSHGHLYHSQRDPLALLLAGKEQHADIILTGHTHRLGVELVDCCLMLNPGSIALPRGPYANIGGIYAILTVTANTFGVAFYNRQLEKVPTLSVQIARPKN</sequence>
<dbReference type="Pfam" id="PF12850">
    <property type="entry name" value="Metallophos_2"/>
    <property type="match status" value="1"/>
</dbReference>
<evidence type="ECO:0000259" key="3">
    <source>
        <dbReference type="Pfam" id="PF12850"/>
    </source>
</evidence>
<comment type="cofactor">
    <cofactor evidence="2">
        <name>a divalent metal cation</name>
        <dbReference type="ChEBI" id="CHEBI:60240"/>
    </cofactor>
</comment>
<dbReference type="Gene3D" id="3.60.21.10">
    <property type="match status" value="1"/>
</dbReference>
<name>A0A0R2G8M7_9LACO</name>
<dbReference type="Proteomes" id="UP000051296">
    <property type="component" value="Unassembled WGS sequence"/>
</dbReference>
<dbReference type="InterPro" id="IPR000979">
    <property type="entry name" value="Phosphodiesterase_MJ0936/Vps29"/>
</dbReference>
<dbReference type="InParanoid" id="A0A0R2G8M7"/>
<dbReference type="eggNOG" id="COG0622">
    <property type="taxonomic scope" value="Bacteria"/>
</dbReference>
<evidence type="ECO:0000313" key="4">
    <source>
        <dbReference type="EMBL" id="KRN33660.1"/>
    </source>
</evidence>
<keyword evidence="2" id="KW-0479">Metal-binding</keyword>
<dbReference type="InterPro" id="IPR024654">
    <property type="entry name" value="Calcineurin-like_PHP_lpxH"/>
</dbReference>
<reference evidence="4 5" key="1">
    <citation type="journal article" date="2015" name="Genome Announc.">
        <title>Expanding the biotechnology potential of lactobacilli through comparative genomics of 213 strains and associated genera.</title>
        <authorList>
            <person name="Sun Z."/>
            <person name="Harris H.M."/>
            <person name="McCann A."/>
            <person name="Guo C."/>
            <person name="Argimon S."/>
            <person name="Zhang W."/>
            <person name="Yang X."/>
            <person name="Jeffery I.B."/>
            <person name="Cooney J.C."/>
            <person name="Kagawa T.F."/>
            <person name="Liu W."/>
            <person name="Song Y."/>
            <person name="Salvetti E."/>
            <person name="Wrobel A."/>
            <person name="Rasinkangas P."/>
            <person name="Parkhill J."/>
            <person name="Rea M.C."/>
            <person name="O'Sullivan O."/>
            <person name="Ritari J."/>
            <person name="Douillard F.P."/>
            <person name="Paul Ross R."/>
            <person name="Yang R."/>
            <person name="Briner A.E."/>
            <person name="Felis G.E."/>
            <person name="de Vos W.M."/>
            <person name="Barrangou R."/>
            <person name="Klaenhammer T.R."/>
            <person name="Caufield P.W."/>
            <person name="Cui Y."/>
            <person name="Zhang H."/>
            <person name="O'Toole P.W."/>
        </authorList>
    </citation>
    <scope>NUCLEOTIDE SEQUENCE [LARGE SCALE GENOMIC DNA]</scope>
    <source>
        <strain evidence="4 5">DSM 20190</strain>
    </source>
</reference>
<protein>
    <recommendedName>
        <fullName evidence="2">Phosphoesterase</fullName>
        <ecNumber evidence="2">3.1.4.-</ecNumber>
    </recommendedName>
</protein>
<dbReference type="AlphaFoldDB" id="A0A0R2G8M7"/>
<dbReference type="PANTHER" id="PTHR11124">
    <property type="entry name" value="VACUOLAR SORTING PROTEIN VPS29"/>
    <property type="match status" value="1"/>
</dbReference>
<dbReference type="EC" id="3.1.4.-" evidence="2"/>
<dbReference type="NCBIfam" id="TIGR00040">
    <property type="entry name" value="yfcE"/>
    <property type="match status" value="1"/>
</dbReference>
<gene>
    <name evidence="4" type="ORF">IV68_GL000468</name>
</gene>
<keyword evidence="5" id="KW-1185">Reference proteome</keyword>
<dbReference type="InterPro" id="IPR029052">
    <property type="entry name" value="Metallo-depent_PP-like"/>
</dbReference>
<dbReference type="EMBL" id="JQAX01000001">
    <property type="protein sequence ID" value="KRN33660.1"/>
    <property type="molecule type" value="Genomic_DNA"/>
</dbReference>
<dbReference type="SUPFAM" id="SSF56300">
    <property type="entry name" value="Metallo-dependent phosphatases"/>
    <property type="match status" value="1"/>
</dbReference>
<organism evidence="4 5">
    <name type="scientific">Weissella halotolerans DSM 20190</name>
    <dbReference type="NCBI Taxonomy" id="1123500"/>
    <lineage>
        <taxon>Bacteria</taxon>
        <taxon>Bacillati</taxon>
        <taxon>Bacillota</taxon>
        <taxon>Bacilli</taxon>
        <taxon>Lactobacillales</taxon>
        <taxon>Lactobacillaceae</taxon>
        <taxon>Weissella</taxon>
    </lineage>
</organism>
<feature type="domain" description="Calcineurin-like phosphoesterase" evidence="3">
    <location>
        <begin position="6"/>
        <end position="148"/>
    </location>
</feature>
<accession>A0A0R2G8M7</accession>
<comment type="similarity">
    <text evidence="1 2">Belongs to the metallophosphoesterase superfamily. YfcE family.</text>
</comment>
<evidence type="ECO:0000313" key="5">
    <source>
        <dbReference type="Proteomes" id="UP000051296"/>
    </source>
</evidence>
<dbReference type="GO" id="GO:0046872">
    <property type="term" value="F:metal ion binding"/>
    <property type="evidence" value="ECO:0007669"/>
    <property type="project" value="UniProtKB-KW"/>
</dbReference>
<dbReference type="PATRIC" id="fig|1123500.6.peg.469"/>